<name>A0A1H3E116_EUBBA</name>
<dbReference type="Pfam" id="PF00929">
    <property type="entry name" value="RNase_T"/>
    <property type="match status" value="1"/>
</dbReference>
<dbReference type="PANTHER" id="PTHR32294">
    <property type="entry name" value="DNA POLYMERASE III SUBUNIT ALPHA"/>
    <property type="match status" value="1"/>
</dbReference>
<dbReference type="GO" id="GO:0003677">
    <property type="term" value="F:DNA binding"/>
    <property type="evidence" value="ECO:0007669"/>
    <property type="project" value="UniProtKB-UniRule"/>
</dbReference>
<dbReference type="InterPro" id="IPR004805">
    <property type="entry name" value="DnaE2/DnaE/PolC"/>
</dbReference>
<feature type="domain" description="Polymerase/histidinol phosphatase N-terminal" evidence="14">
    <location>
        <begin position="268"/>
        <end position="335"/>
    </location>
</feature>
<evidence type="ECO:0000259" key="13">
    <source>
        <dbReference type="SMART" id="SM00479"/>
    </source>
</evidence>
<dbReference type="Gene3D" id="1.10.150.700">
    <property type="entry name" value="PolC, middle finger domain"/>
    <property type="match status" value="1"/>
</dbReference>
<organism evidence="15 16">
    <name type="scientific">Eubacterium barkeri</name>
    <name type="common">Clostridium barkeri</name>
    <dbReference type="NCBI Taxonomy" id="1528"/>
    <lineage>
        <taxon>Bacteria</taxon>
        <taxon>Bacillati</taxon>
        <taxon>Bacillota</taxon>
        <taxon>Clostridia</taxon>
        <taxon>Eubacteriales</taxon>
        <taxon>Eubacteriaceae</taxon>
        <taxon>Eubacterium</taxon>
    </lineage>
</organism>
<dbReference type="Pfam" id="PF17657">
    <property type="entry name" value="DNA_pol3_finger"/>
    <property type="match status" value="1"/>
</dbReference>
<evidence type="ECO:0000256" key="12">
    <source>
        <dbReference type="SAM" id="MobiDB-lite"/>
    </source>
</evidence>
<dbReference type="EMBL" id="FNOU01000006">
    <property type="protein sequence ID" value="SDX71604.1"/>
    <property type="molecule type" value="Genomic_DNA"/>
</dbReference>
<dbReference type="InterPro" id="IPR003141">
    <property type="entry name" value="Pol/His_phosphatase_N"/>
</dbReference>
<evidence type="ECO:0000313" key="16">
    <source>
        <dbReference type="Proteomes" id="UP000199652"/>
    </source>
</evidence>
<comment type="subcellular location">
    <subcellularLocation>
        <location evidence="11">Cytoplasm</location>
    </subcellularLocation>
</comment>
<dbReference type="SUPFAM" id="SSF53098">
    <property type="entry name" value="Ribonuclease H-like"/>
    <property type="match status" value="1"/>
</dbReference>
<evidence type="ECO:0000256" key="11">
    <source>
        <dbReference type="HAMAP-Rule" id="MF_00356"/>
    </source>
</evidence>
<evidence type="ECO:0000256" key="1">
    <source>
        <dbReference type="ARBA" id="ARBA00003452"/>
    </source>
</evidence>
<dbReference type="GO" id="GO:0003887">
    <property type="term" value="F:DNA-directed DNA polymerase activity"/>
    <property type="evidence" value="ECO:0007669"/>
    <property type="project" value="UniProtKB-UniRule"/>
</dbReference>
<dbReference type="InterPro" id="IPR006308">
    <property type="entry name" value="Pol_III_a_PolC-type_gram_pos"/>
</dbReference>
<dbReference type="HAMAP" id="MF_00356">
    <property type="entry name" value="DNApol_PolC"/>
    <property type="match status" value="1"/>
</dbReference>
<evidence type="ECO:0000256" key="5">
    <source>
        <dbReference type="ARBA" id="ARBA00022705"/>
    </source>
</evidence>
<dbReference type="SMART" id="SM00479">
    <property type="entry name" value="EXOIII"/>
    <property type="match status" value="1"/>
</dbReference>
<gene>
    <name evidence="11" type="primary">polC</name>
    <name evidence="15" type="ORF">SAMN04488579_10626</name>
</gene>
<dbReference type="OrthoDB" id="9804290at2"/>
<dbReference type="InterPro" id="IPR029460">
    <property type="entry name" value="DNAPol_HHH"/>
</dbReference>
<protein>
    <recommendedName>
        <fullName evidence="11">DNA polymerase III PolC-type</fullName>
        <shortName evidence="11">PolIII</shortName>
        <ecNumber evidence="11">2.7.7.7</ecNumber>
    </recommendedName>
</protein>
<proteinExistence type="inferred from homology"/>
<dbReference type="InterPro" id="IPR012337">
    <property type="entry name" value="RNaseH-like_sf"/>
</dbReference>
<feature type="region of interest" description="Disordered" evidence="12">
    <location>
        <begin position="118"/>
        <end position="143"/>
    </location>
</feature>
<evidence type="ECO:0000256" key="6">
    <source>
        <dbReference type="ARBA" id="ARBA00022722"/>
    </source>
</evidence>
<evidence type="ECO:0000256" key="9">
    <source>
        <dbReference type="ARBA" id="ARBA00022932"/>
    </source>
</evidence>
<dbReference type="CDD" id="cd06127">
    <property type="entry name" value="DEDDh"/>
    <property type="match status" value="1"/>
</dbReference>
<evidence type="ECO:0000256" key="10">
    <source>
        <dbReference type="ARBA" id="ARBA00049244"/>
    </source>
</evidence>
<dbReference type="CDD" id="cd07435">
    <property type="entry name" value="PHP_PolIIIA_POLC"/>
    <property type="match status" value="1"/>
</dbReference>
<keyword evidence="16" id="KW-1185">Reference proteome</keyword>
<dbReference type="InterPro" id="IPR036397">
    <property type="entry name" value="RNaseH_sf"/>
</dbReference>
<comment type="function">
    <text evidence="1 11">Required for replicative DNA synthesis. This DNA polymerase also exhibits 3' to 5' exonuclease activity.</text>
</comment>
<dbReference type="GO" id="GO:0006261">
    <property type="term" value="P:DNA-templated DNA replication"/>
    <property type="evidence" value="ECO:0007669"/>
    <property type="project" value="UniProtKB-UniRule"/>
</dbReference>
<dbReference type="GO" id="GO:0005737">
    <property type="term" value="C:cytoplasm"/>
    <property type="evidence" value="ECO:0007669"/>
    <property type="project" value="UniProtKB-SubCell"/>
</dbReference>
<dbReference type="InterPro" id="IPR013520">
    <property type="entry name" value="Ribonucl_H"/>
</dbReference>
<evidence type="ECO:0000256" key="8">
    <source>
        <dbReference type="ARBA" id="ARBA00022839"/>
    </source>
</evidence>
<dbReference type="InterPro" id="IPR011708">
    <property type="entry name" value="DNA_pol3_alpha_NTPase_dom"/>
</dbReference>
<dbReference type="Pfam" id="PF07733">
    <property type="entry name" value="DNA_pol3_alpha"/>
    <property type="match status" value="1"/>
</dbReference>
<dbReference type="Gene3D" id="6.10.140.1510">
    <property type="match status" value="1"/>
</dbReference>
<dbReference type="NCBIfam" id="TIGR00573">
    <property type="entry name" value="dnaq"/>
    <property type="match status" value="1"/>
</dbReference>
<dbReference type="PANTHER" id="PTHR32294:SF5">
    <property type="entry name" value="DNA POLYMERASE III POLC-TYPE"/>
    <property type="match status" value="1"/>
</dbReference>
<dbReference type="InterPro" id="IPR044923">
    <property type="entry name" value="PolC_middle_finger_sf"/>
</dbReference>
<feature type="domain" description="Exonuclease" evidence="13">
    <location>
        <begin position="352"/>
        <end position="517"/>
    </location>
</feature>
<evidence type="ECO:0000313" key="15">
    <source>
        <dbReference type="EMBL" id="SDX71604.1"/>
    </source>
</evidence>
<keyword evidence="2 11" id="KW-0963">Cytoplasm</keyword>
<dbReference type="InterPro" id="IPR040982">
    <property type="entry name" value="DNA_pol3_finger"/>
</dbReference>
<keyword evidence="3 11" id="KW-0808">Transferase</keyword>
<dbReference type="GO" id="GO:0008408">
    <property type="term" value="F:3'-5' exonuclease activity"/>
    <property type="evidence" value="ECO:0007669"/>
    <property type="project" value="UniProtKB-UniRule"/>
</dbReference>
<dbReference type="Pfam" id="PF02811">
    <property type="entry name" value="PHP"/>
    <property type="match status" value="1"/>
</dbReference>
<dbReference type="SMART" id="SM00481">
    <property type="entry name" value="POLIIIAc"/>
    <property type="match status" value="1"/>
</dbReference>
<dbReference type="EC" id="2.7.7.7" evidence="11"/>
<evidence type="ECO:0000256" key="3">
    <source>
        <dbReference type="ARBA" id="ARBA00022679"/>
    </source>
</evidence>
<keyword evidence="8 11" id="KW-0269">Exonuclease</keyword>
<reference evidence="16" key="1">
    <citation type="submission" date="2016-10" db="EMBL/GenBank/DDBJ databases">
        <authorList>
            <person name="Varghese N."/>
            <person name="Submissions S."/>
        </authorList>
    </citation>
    <scope>NUCLEOTIDE SEQUENCE [LARGE SCALE GENOMIC DNA]</scope>
    <source>
        <strain evidence="16">VPI 5359</strain>
    </source>
</reference>
<dbReference type="Gene3D" id="2.40.50.140">
    <property type="entry name" value="Nucleic acid-binding proteins"/>
    <property type="match status" value="1"/>
</dbReference>
<dbReference type="NCBIfam" id="TIGR01405">
    <property type="entry name" value="polC_Gram_pos"/>
    <property type="match status" value="1"/>
</dbReference>
<dbReference type="Gene3D" id="3.20.20.140">
    <property type="entry name" value="Metal-dependent hydrolases"/>
    <property type="match status" value="2"/>
</dbReference>
<keyword evidence="5 11" id="KW-0235">DNA replication</keyword>
<dbReference type="STRING" id="1528.SAMN04488579_10626"/>
<sequence length="1367" mass="152795">MNPMSGKQAALQDVLKKYSLEPERIEVASGSQEIIFTFKANPKSCDNVAVQQDLCQIFDYAKSVAVVIPVEKISQGPDLKLMDHITTADEERKSQIEAVKAKRLEVIQNENVAIAKQKPVAAPPSPKGRMGKDGKARPSASGGALWGKPIRVPVESLATIDFSKQTQLVGQKLCIAGCVFGIDSRSVRGGRVSFNFNVTDGTGSVGCQLFDAEDRLQPLMDSLKKDAWVRIEGTLTLDNFRNQIFLKPRNIEPATAPKRTDDAQIKRVELHLHSQYSSMDAVSKVHKIMKQAADFGHDAIGITDHGVVQAYPEMMNLSKKNGIKVLYGVEGYLVDDGVSIVNGPQDEPFSGEFVFFDLETTGLAAGKDVIIEIAATKIKNKHIVETFSKIINPHRPIPVKITELTGITDQMVAGGEEAENVIRDFLEFCDGRILVAHNAAFDMGFLRCALEDYGIEDTITYFDTLTMARALMKEIGKHNLKKLASYFKIDMGHHHRALDDAICSSKIMFKLMERAEKSGCHRVSELNGLMNNEQILKTEQGRHVIIYAKNQNGIKDLYKIVSKAHVEYFYRKPKIPKSLLAANRKNLIIGSACEAGELYLAFKNGEKQARIDALADFYDYYEVQPLGNNDFLIREEGRTREELIEINEKIIALGKEKGKLVVATGDVHFVDPEDALYREVLQSGQGYRDADMQPPLYYRSTQEMLDEFDYLDPETAYEIVVTNTRKIADSMDAVLPIPDGTFPPVIEGSDDDIRNMVYDKAHEIYGDPLPEIVESRVKRELDSIIGNGYSVLYLIAQKLVHHSLEDGYLVGSRGSVGSSLVAMLCGITEVNSLAPHYICPHCKHYEFFDSTKVGYGPDLPDANCPECGTPMEKDGFDIPFETFLGFKGNKEPDIDLNFSGENQAEAHRYTEVLFGEGKVYRAGTIATLADKTAYGYVKNFYEEKGEYKPDAEISRVISGCEGVKRTTGQHPGGVMVVPRDKDIYDFTPIQHPADDRDSDTLTTHFDYHSIQGRMLKLDILGHDDPTMLRMLQDLTGVDPQSIPLDDENVLKLFRGTDSLGLVDNDFDIPLGTCGVPEFGTGFVRQMVLDAKPNAFADLVRISGLSHGTNVWLNNAQDLILNKVVSIKEVICTRDDIMLGLISMGLDSEESFKIMEHVRKGKGLTDEEEAYMRSFNVPEWYIDSCQKISYMFPKAHAVAYVMMAFRIAYYKVYHPLAYYATYFSIRAKEFNLRDMTSGKEHVKKTIAEIKALGNNASNKESNSLTSLELALEMYCRGFEFVKVDIYRSHYKNFLIEDGKLLPPLMAIDGLGEKVAVQIYEEARIKPFMSKEDLQNRAHVNKSNLEKLDSFGCLAGLPDSDQMSFFSFG</sequence>
<accession>A0A1H3E116</accession>
<keyword evidence="7 11" id="KW-0378">Hydrolase</keyword>
<dbReference type="NCBIfam" id="NF001688">
    <property type="entry name" value="PRK00448.1"/>
    <property type="match status" value="1"/>
</dbReference>
<dbReference type="Gene3D" id="3.30.420.10">
    <property type="entry name" value="Ribonuclease H-like superfamily/Ribonuclease H"/>
    <property type="match status" value="1"/>
</dbReference>
<keyword evidence="6 11" id="KW-0540">Nuclease</keyword>
<dbReference type="RefSeq" id="WP_090244088.1">
    <property type="nucleotide sequence ID" value="NZ_FNOU01000006.1"/>
</dbReference>
<keyword evidence="4 11" id="KW-0548">Nucleotidyltransferase</keyword>
<dbReference type="FunFam" id="3.30.420.10:FF:000045">
    <property type="entry name" value="3'-5' exonuclease DinG"/>
    <property type="match status" value="1"/>
</dbReference>
<evidence type="ECO:0000256" key="7">
    <source>
        <dbReference type="ARBA" id="ARBA00022801"/>
    </source>
</evidence>
<dbReference type="Gene3D" id="1.10.150.870">
    <property type="match status" value="1"/>
</dbReference>
<dbReference type="InterPro" id="IPR004013">
    <property type="entry name" value="PHP_dom"/>
</dbReference>
<evidence type="ECO:0000256" key="4">
    <source>
        <dbReference type="ARBA" id="ARBA00022695"/>
    </source>
</evidence>
<evidence type="ECO:0000256" key="2">
    <source>
        <dbReference type="ARBA" id="ARBA00022490"/>
    </source>
</evidence>
<dbReference type="Pfam" id="PF14579">
    <property type="entry name" value="HHH_6"/>
    <property type="match status" value="1"/>
</dbReference>
<keyword evidence="9 11" id="KW-0239">DNA-directed DNA polymerase</keyword>
<dbReference type="Gene3D" id="3.30.1900.20">
    <property type="match status" value="2"/>
</dbReference>
<comment type="catalytic activity">
    <reaction evidence="10 11">
        <text>DNA(n) + a 2'-deoxyribonucleoside 5'-triphosphate = DNA(n+1) + diphosphate</text>
        <dbReference type="Rhea" id="RHEA:22508"/>
        <dbReference type="Rhea" id="RHEA-COMP:17339"/>
        <dbReference type="Rhea" id="RHEA-COMP:17340"/>
        <dbReference type="ChEBI" id="CHEBI:33019"/>
        <dbReference type="ChEBI" id="CHEBI:61560"/>
        <dbReference type="ChEBI" id="CHEBI:173112"/>
        <dbReference type="EC" id="2.7.7.7"/>
    </reaction>
</comment>
<comment type="similarity">
    <text evidence="11">Belongs to the DNA polymerase type-C family. PolC subfamily.</text>
</comment>
<evidence type="ECO:0000259" key="14">
    <source>
        <dbReference type="SMART" id="SM00481"/>
    </source>
</evidence>
<dbReference type="InterPro" id="IPR006054">
    <property type="entry name" value="DnaQ"/>
</dbReference>
<dbReference type="InterPro" id="IPR012340">
    <property type="entry name" value="NA-bd_OB-fold"/>
</dbReference>
<dbReference type="Proteomes" id="UP000199652">
    <property type="component" value="Unassembled WGS sequence"/>
</dbReference>